<proteinExistence type="predicted"/>
<comment type="caution">
    <text evidence="3">The sequence shown here is derived from an EMBL/GenBank/DDBJ whole genome shotgun (WGS) entry which is preliminary data.</text>
</comment>
<protein>
    <recommendedName>
        <fullName evidence="2">Bacteriophage N4 adsorption protein A C-terminal domain-containing protein</fullName>
    </recommendedName>
</protein>
<keyword evidence="1" id="KW-0732">Signal</keyword>
<feature type="chain" id="PRO_5041645980" description="Bacteriophage N4 adsorption protein A C-terminal domain-containing protein" evidence="1">
    <location>
        <begin position="22"/>
        <end position="948"/>
    </location>
</feature>
<feature type="domain" description="Bacteriophage N4 adsorption protein A C-terminal" evidence="2">
    <location>
        <begin position="770"/>
        <end position="933"/>
    </location>
</feature>
<evidence type="ECO:0000256" key="1">
    <source>
        <dbReference type="SAM" id="SignalP"/>
    </source>
</evidence>
<evidence type="ECO:0000313" key="3">
    <source>
        <dbReference type="EMBL" id="RUO45116.1"/>
    </source>
</evidence>
<reference evidence="4" key="1">
    <citation type="journal article" date="2018" name="Front. Microbiol.">
        <title>Genome-Based Analysis Reveals the Taxonomy and Diversity of the Family Idiomarinaceae.</title>
        <authorList>
            <person name="Liu Y."/>
            <person name="Lai Q."/>
            <person name="Shao Z."/>
        </authorList>
    </citation>
    <scope>NUCLEOTIDE SEQUENCE [LARGE SCALE GENOMIC DNA]</scope>
    <source>
        <strain evidence="4">SN-14</strain>
    </source>
</reference>
<dbReference type="InterPro" id="IPR025137">
    <property type="entry name" value="NfrA_C"/>
</dbReference>
<feature type="signal peptide" evidence="1">
    <location>
        <begin position="1"/>
        <end position="21"/>
    </location>
</feature>
<evidence type="ECO:0000259" key="2">
    <source>
        <dbReference type="Pfam" id="PF13283"/>
    </source>
</evidence>
<dbReference type="EMBL" id="PIPS01000001">
    <property type="protein sequence ID" value="RUO45116.1"/>
    <property type="molecule type" value="Genomic_DNA"/>
</dbReference>
<keyword evidence="4" id="KW-1185">Reference proteome</keyword>
<dbReference type="AlphaFoldDB" id="A0AA94EGK9"/>
<organism evidence="3 4">
    <name type="scientific">Idiomarina aquatica</name>
    <dbReference type="NCBI Taxonomy" id="1327752"/>
    <lineage>
        <taxon>Bacteria</taxon>
        <taxon>Pseudomonadati</taxon>
        <taxon>Pseudomonadota</taxon>
        <taxon>Gammaproteobacteria</taxon>
        <taxon>Alteromonadales</taxon>
        <taxon>Idiomarinaceae</taxon>
        <taxon>Idiomarina</taxon>
    </lineage>
</organism>
<sequence>MITKRLVLPALIALLLAPVNAAQNSTELLSGLSEYQRFKAYPRVDMAYRLVAEDRIADAIVEIEKAREAIPLYRPLAHYHANLLLLEQRYLRAAEVAAQFPDDAELTDLAAEAYKQYALRASTGAEDMIKLASRLPVAERDALIRFFVFNHQQLTNRELKALYELIPATLVTSDTAILFNQRFIQQGDRTAVSRYQQRICSARSCNYPEWRALFMAYIEQQQFDQIQQTLKRLPELRPRLIDDIIERMVARGHYQSLLTVLAPYIDNNSLTPSQVARLYTVARTLGDQVISQQLLAQSDLSCAERAQQQHELGQTAALRETLTNCPVTAENAKQQLLLLTENRMYETLAHKRFDDEKLIKTQRSALVDHYNSSKDWSRLVALLSPFPLDQLTANERRVLATALKQQQRVDDASDVVVANWQLSNVPSDLELATYYLTEQGQYQRALALISAALNEQPDLFDRSTSLRERAQFIIDTQVLSLTPEQRSLFASLDPTSDILINALLRNNACSEAMSLYATVSEASKDAITFNCEAAIDKRLARLLQNLEERPASQQAEAAFLLIAQQDYEQADAIIVGIEDWQEQWLLVDARLSIAAQQNNKEKQRQLFAIADQFYDRVAETAIRKAYFYYSEGDFVASARQFNVAFNNDSGTQTTANLEQAAYANLYIDKDTEAKKLLTNSLEQRLNHVQTTEHEDVAKAQQLYQEVDSPWGVTLAGWVGDSSAVSVVTANDFQADYFLNAEVSYNLNYDNRVGSDISLAVATLSGGENTFFDNEELDFHLAWRPWSDQQAVARFGIRHNFDSDNSRTYIRASYDPLQSMAKAKSWSQDHLWPSQSLFLDAIYYIDSGTYGGYARYKPSYDFAGRQRLFYQGSFYPFVQYQLTNDTLAKSTLSDTRAGLGISSRSRWGKNRYRGYNVFLEASLEWQYVINSDISKENDNALLLRFALYY</sequence>
<evidence type="ECO:0000313" key="4">
    <source>
        <dbReference type="Proteomes" id="UP000286680"/>
    </source>
</evidence>
<dbReference type="Pfam" id="PF13283">
    <property type="entry name" value="NfrA_C"/>
    <property type="match status" value="1"/>
</dbReference>
<gene>
    <name evidence="3" type="ORF">CWE23_03595</name>
</gene>
<dbReference type="Proteomes" id="UP000286680">
    <property type="component" value="Unassembled WGS sequence"/>
</dbReference>
<name>A0AA94EGK9_9GAMM</name>
<accession>A0AA94EGK9</accession>